<evidence type="ECO:0000256" key="2">
    <source>
        <dbReference type="SAM" id="Phobius"/>
    </source>
</evidence>
<reference evidence="3 4" key="1">
    <citation type="submission" date="2021-04" db="EMBL/GenBank/DDBJ databases">
        <authorList>
            <person name="Tang X."/>
            <person name="Zhou X."/>
            <person name="Chen X."/>
            <person name="Cernava T."/>
            <person name="Zhang C."/>
        </authorList>
    </citation>
    <scope>NUCLEOTIDE SEQUENCE [LARGE SCALE GENOMIC DNA]</scope>
    <source>
        <strain evidence="3 4">BH-SS-21</strain>
    </source>
</reference>
<evidence type="ECO:0000313" key="4">
    <source>
        <dbReference type="Proteomes" id="UP000677413"/>
    </source>
</evidence>
<dbReference type="RefSeq" id="WP_210880661.1">
    <property type="nucleotide sequence ID" value="NZ_JAGPYQ010000001.1"/>
</dbReference>
<dbReference type="Proteomes" id="UP000677413">
    <property type="component" value="Unassembled WGS sequence"/>
</dbReference>
<keyword evidence="2" id="KW-0812">Transmembrane</keyword>
<sequence length="850" mass="87819">MRSVRGVSGRGPAPGGAGTGGRGRVAAGLGSLLAALLLALVPLPQGATAATAQNSAGDAAKNSAGNFAENSAVTKTGTAGPYDDFSKLKVTVHQTKNLRGQGVRVTWTGGRAAPTGATYNNYLQIMECWGDDADQGPDRTQCEFGAVDGAPAGGGRLVSPTRDPLDTDHATDSDNIAFVPFKPVEGAATTTGTDWTYFNSLDTNSQTWLPNDSDGNGETVFEMRSSVESPHLGCGARTTASGAVRPCWLVVVPRGEHETNGTEGNSGSVRSSALSRTNWNQRLVFPLDFLPVGSTCSQDRAERRTIGSELITDAMTSWQSALCGSGAGRFTFTQSGEGEARERVTAPSDTSPGLGFTVQPVETAEDGPPVVQAPVAVSGLTVGLYWRYDVTVGEGSGAYIANRQLHDVRLNQRLLAKLLTQSYQKSVATADYLPDYLKTNPESIGADPEFQKLNPDFPAASGRTYSPWGLLLSTENSDMATVLWRYVQQNKDAREFLSGTADPWGMKVNRSYQDMDLDATPLDYFPKADPTTSKASCGTPENSLPFDGTDLVPYTNDMHDAAQKVRNGYGGQLYLCAQSGAGWKLSGERPAATNAREFGIVDAASSTRYQLDVAALPNADGAFVKPTSDAMLKAVARMPDSAVAGVKTPDPATADDGAYPLTAVVYAASSVDQAKDARQDYAKVIRYAAGAGQTQGTARGELPYGYAPLPAALRTQALKAATTLETWTAPDPSGTPGGQDQDAEGSGGPGGDGGTVSGEDAGSAAGGAAASGGSGGSAGAGPDAMDTGRPSVAPRDPAKENVAASGGLTPSEVIGLVRWVLLGVLVVGGAAALAGPVMLRLAARRVPAGG</sequence>
<accession>A0A940XXA0</accession>
<evidence type="ECO:0000313" key="3">
    <source>
        <dbReference type="EMBL" id="MBQ0846864.1"/>
    </source>
</evidence>
<name>A0A940XXA0_9ACTN</name>
<keyword evidence="4" id="KW-1185">Reference proteome</keyword>
<gene>
    <name evidence="3" type="ORF">J8N05_01335</name>
</gene>
<feature type="region of interest" description="Disordered" evidence="1">
    <location>
        <begin position="1"/>
        <end position="22"/>
    </location>
</feature>
<keyword evidence="2" id="KW-0472">Membrane</keyword>
<feature type="compositionally biased region" description="Gly residues" evidence="1">
    <location>
        <begin position="8"/>
        <end position="22"/>
    </location>
</feature>
<dbReference type="EMBL" id="JAGPYQ010000001">
    <property type="protein sequence ID" value="MBQ0846864.1"/>
    <property type="molecule type" value="Genomic_DNA"/>
</dbReference>
<dbReference type="AlphaFoldDB" id="A0A940XXA0"/>
<feature type="transmembrane region" description="Helical" evidence="2">
    <location>
        <begin position="819"/>
        <end position="839"/>
    </location>
</feature>
<evidence type="ECO:0000256" key="1">
    <source>
        <dbReference type="SAM" id="MobiDB-lite"/>
    </source>
</evidence>
<feature type="region of interest" description="Disordered" evidence="1">
    <location>
        <begin position="343"/>
        <end position="367"/>
    </location>
</feature>
<proteinExistence type="predicted"/>
<organism evidence="3 4">
    <name type="scientific">Streptomyces liliiviolaceus</name>
    <dbReference type="NCBI Taxonomy" id="2823109"/>
    <lineage>
        <taxon>Bacteria</taxon>
        <taxon>Bacillati</taxon>
        <taxon>Actinomycetota</taxon>
        <taxon>Actinomycetes</taxon>
        <taxon>Kitasatosporales</taxon>
        <taxon>Streptomycetaceae</taxon>
        <taxon>Streptomyces</taxon>
    </lineage>
</organism>
<feature type="compositionally biased region" description="Gly residues" evidence="1">
    <location>
        <begin position="745"/>
        <end position="756"/>
    </location>
</feature>
<feature type="compositionally biased region" description="Gly residues" evidence="1">
    <location>
        <begin position="769"/>
        <end position="779"/>
    </location>
</feature>
<feature type="compositionally biased region" description="Low complexity" evidence="1">
    <location>
        <begin position="757"/>
        <end position="768"/>
    </location>
</feature>
<comment type="caution">
    <text evidence="3">The sequence shown here is derived from an EMBL/GenBank/DDBJ whole genome shotgun (WGS) entry which is preliminary data.</text>
</comment>
<protein>
    <submittedName>
        <fullName evidence="3">Uncharacterized protein</fullName>
    </submittedName>
</protein>
<keyword evidence="2" id="KW-1133">Transmembrane helix</keyword>
<feature type="region of interest" description="Disordered" evidence="1">
    <location>
        <begin position="727"/>
        <end position="805"/>
    </location>
</feature>
<dbReference type="SUPFAM" id="SSF53850">
    <property type="entry name" value="Periplasmic binding protein-like II"/>
    <property type="match status" value="1"/>
</dbReference>